<accession>A0A085W4W9</accession>
<dbReference type="SUPFAM" id="SSF55729">
    <property type="entry name" value="Acyl-CoA N-acyltransferases (Nat)"/>
    <property type="match status" value="1"/>
</dbReference>
<evidence type="ECO:0000259" key="1">
    <source>
        <dbReference type="PROSITE" id="PS51186"/>
    </source>
</evidence>
<dbReference type="GO" id="GO:0005737">
    <property type="term" value="C:cytoplasm"/>
    <property type="evidence" value="ECO:0007669"/>
    <property type="project" value="TreeGrafter"/>
</dbReference>
<proteinExistence type="predicted"/>
<evidence type="ECO:0000313" key="3">
    <source>
        <dbReference type="Proteomes" id="UP000028725"/>
    </source>
</evidence>
<dbReference type="PANTHER" id="PTHR43441:SF3">
    <property type="entry name" value="ACETYLTRANSFERASE"/>
    <property type="match status" value="1"/>
</dbReference>
<protein>
    <submittedName>
        <fullName evidence="2">Acetyltransferase, GNAT family protein</fullName>
    </submittedName>
</protein>
<dbReference type="InterPro" id="IPR000182">
    <property type="entry name" value="GNAT_dom"/>
</dbReference>
<dbReference type="PROSITE" id="PS51186">
    <property type="entry name" value="GNAT"/>
    <property type="match status" value="1"/>
</dbReference>
<feature type="domain" description="N-acetyltransferase" evidence="1">
    <location>
        <begin position="21"/>
        <end position="185"/>
    </location>
</feature>
<organism evidence="2 3">
    <name type="scientific">Hyalangium minutum</name>
    <dbReference type="NCBI Taxonomy" id="394096"/>
    <lineage>
        <taxon>Bacteria</taxon>
        <taxon>Pseudomonadati</taxon>
        <taxon>Myxococcota</taxon>
        <taxon>Myxococcia</taxon>
        <taxon>Myxococcales</taxon>
        <taxon>Cystobacterineae</taxon>
        <taxon>Archangiaceae</taxon>
        <taxon>Hyalangium</taxon>
    </lineage>
</organism>
<name>A0A085W4W9_9BACT</name>
<comment type="caution">
    <text evidence="2">The sequence shown here is derived from an EMBL/GenBank/DDBJ whole genome shotgun (WGS) entry which is preliminary data.</text>
</comment>
<dbReference type="PANTHER" id="PTHR43441">
    <property type="entry name" value="RIBOSOMAL-PROTEIN-SERINE ACETYLTRANSFERASE"/>
    <property type="match status" value="1"/>
</dbReference>
<gene>
    <name evidence="2" type="ORF">DB31_3846</name>
</gene>
<dbReference type="AlphaFoldDB" id="A0A085W4W9"/>
<evidence type="ECO:0000313" key="2">
    <source>
        <dbReference type="EMBL" id="KFE62732.1"/>
    </source>
</evidence>
<dbReference type="Gene3D" id="3.40.630.30">
    <property type="match status" value="1"/>
</dbReference>
<keyword evidence="3" id="KW-1185">Reference proteome</keyword>
<dbReference type="InterPro" id="IPR051908">
    <property type="entry name" value="Ribosomal_N-acetyltransferase"/>
</dbReference>
<dbReference type="RefSeq" id="WP_044197016.1">
    <property type="nucleotide sequence ID" value="NZ_JMCB01000020.1"/>
</dbReference>
<dbReference type="GO" id="GO:0008999">
    <property type="term" value="F:protein-N-terminal-alanine acetyltransferase activity"/>
    <property type="evidence" value="ECO:0007669"/>
    <property type="project" value="TreeGrafter"/>
</dbReference>
<keyword evidence="2" id="KW-0808">Transferase</keyword>
<dbReference type="STRING" id="394096.DB31_3846"/>
<dbReference type="Proteomes" id="UP000028725">
    <property type="component" value="Unassembled WGS sequence"/>
</dbReference>
<dbReference type="EMBL" id="JMCB01000020">
    <property type="protein sequence ID" value="KFE62732.1"/>
    <property type="molecule type" value="Genomic_DNA"/>
</dbReference>
<dbReference type="InterPro" id="IPR016181">
    <property type="entry name" value="Acyl_CoA_acyltransferase"/>
</dbReference>
<dbReference type="GO" id="GO:1990189">
    <property type="term" value="F:protein N-terminal-serine acetyltransferase activity"/>
    <property type="evidence" value="ECO:0007669"/>
    <property type="project" value="TreeGrafter"/>
</dbReference>
<reference evidence="2 3" key="1">
    <citation type="submission" date="2014-04" db="EMBL/GenBank/DDBJ databases">
        <title>Genome assembly of Hyalangium minutum DSM 14724.</title>
        <authorList>
            <person name="Sharma G."/>
            <person name="Subramanian S."/>
        </authorList>
    </citation>
    <scope>NUCLEOTIDE SEQUENCE [LARGE SCALE GENOMIC DNA]</scope>
    <source>
        <strain evidence="2 3">DSM 14724</strain>
    </source>
</reference>
<sequence length="210" mass="23492">MSTPTAVPPVSPPYLLRTPRLLIRCLEPGDAALRKEAHDSSGEHLADVYPEAVQPLEVHLAHVRRMRGNFDLDQDRTYGAFDPESGRMMGEGFLLKRAGISALEIGYWFRKDAVGKGLATEMSAAMVKVAFEFDKVRRLDLMCSPGNERSAAMARRLGFTFEGRLRDRQLAPHHPRGDLMCFTLLASEYLRTAASQLQLEAFDFLGRKLA</sequence>
<dbReference type="OrthoDB" id="5191051at2"/>
<dbReference type="Pfam" id="PF13302">
    <property type="entry name" value="Acetyltransf_3"/>
    <property type="match status" value="1"/>
</dbReference>